<dbReference type="InterPro" id="IPR012296">
    <property type="entry name" value="Nuclease_put_TT1808"/>
</dbReference>
<proteinExistence type="predicted"/>
<dbReference type="SUPFAM" id="SSF52980">
    <property type="entry name" value="Restriction endonuclease-like"/>
    <property type="match status" value="1"/>
</dbReference>
<dbReference type="Pfam" id="PF05685">
    <property type="entry name" value="Uma2"/>
    <property type="match status" value="1"/>
</dbReference>
<keyword evidence="2" id="KW-0540">Nuclease</keyword>
<dbReference type="PANTHER" id="PTHR34107:SF4">
    <property type="entry name" value="SLL1222 PROTEIN"/>
    <property type="match status" value="1"/>
</dbReference>
<dbReference type="GO" id="GO:0004519">
    <property type="term" value="F:endonuclease activity"/>
    <property type="evidence" value="ECO:0007669"/>
    <property type="project" value="UniProtKB-KW"/>
</dbReference>
<keyword evidence="2" id="KW-0378">Hydrolase</keyword>
<keyword evidence="3" id="KW-1185">Reference proteome</keyword>
<evidence type="ECO:0000313" key="3">
    <source>
        <dbReference type="Proteomes" id="UP001150924"/>
    </source>
</evidence>
<dbReference type="EMBL" id="JAPNKE010000002">
    <property type="protein sequence ID" value="MCY1012844.1"/>
    <property type="molecule type" value="Genomic_DNA"/>
</dbReference>
<evidence type="ECO:0000259" key="1">
    <source>
        <dbReference type="Pfam" id="PF05685"/>
    </source>
</evidence>
<reference evidence="2" key="1">
    <citation type="submission" date="2022-11" db="EMBL/GenBank/DDBJ databases">
        <title>Minimal conservation of predation-associated metabolite biosynthetic gene clusters underscores biosynthetic potential of Myxococcota including descriptions for ten novel species: Archangium lansinium sp. nov., Myxococcus landrumus sp. nov., Nannocystis bai.</title>
        <authorList>
            <person name="Ahearne A."/>
            <person name="Stevens C."/>
            <person name="Phillips K."/>
        </authorList>
    </citation>
    <scope>NUCLEOTIDE SEQUENCE</scope>
    <source>
        <strain evidence="2">Na p29</strain>
    </source>
</reference>
<keyword evidence="2" id="KW-0255">Endonuclease</keyword>
<dbReference type="Proteomes" id="UP001150924">
    <property type="component" value="Unassembled WGS sequence"/>
</dbReference>
<dbReference type="Gene3D" id="3.90.1570.10">
    <property type="entry name" value="tt1808, chain A"/>
    <property type="match status" value="1"/>
</dbReference>
<protein>
    <submittedName>
        <fullName evidence="2">Uma2 family endonuclease</fullName>
    </submittedName>
</protein>
<dbReference type="PANTHER" id="PTHR34107">
    <property type="entry name" value="SLL0198 PROTEIN-RELATED"/>
    <property type="match status" value="1"/>
</dbReference>
<name>A0A9X3EYS8_9BACT</name>
<dbReference type="InterPro" id="IPR011335">
    <property type="entry name" value="Restrct_endonuc-II-like"/>
</dbReference>
<organism evidence="2 3">
    <name type="scientific">Nannocystis pusilla</name>
    <dbReference type="NCBI Taxonomy" id="889268"/>
    <lineage>
        <taxon>Bacteria</taxon>
        <taxon>Pseudomonadati</taxon>
        <taxon>Myxococcota</taxon>
        <taxon>Polyangia</taxon>
        <taxon>Nannocystales</taxon>
        <taxon>Nannocystaceae</taxon>
        <taxon>Nannocystis</taxon>
    </lineage>
</organism>
<sequence length="195" mass="21961">MTAATKLATYADLVALPEDVKAEVLGGELIAQPSPTFSHQRAQVRMSRYLGNFFDDDDQGPGDWYIIPDIDVRFTAHDIVRPDLAGWRRHRLVGDQQRLPIEVIPDWICEVLSPSSTKRDRLHKFQLYARHGVPHYWLVDPAARLLEAYALDGGHWKSIGVYDETAHARIAPFEAVELPVGRLFPSEPTPTVEPG</sequence>
<comment type="caution">
    <text evidence="2">The sequence shown here is derived from an EMBL/GenBank/DDBJ whole genome shotgun (WGS) entry which is preliminary data.</text>
</comment>
<dbReference type="RefSeq" id="WP_267776387.1">
    <property type="nucleotide sequence ID" value="NZ_JAPNKE010000002.1"/>
</dbReference>
<evidence type="ECO:0000313" key="2">
    <source>
        <dbReference type="EMBL" id="MCY1012844.1"/>
    </source>
</evidence>
<accession>A0A9X3EYS8</accession>
<feature type="domain" description="Putative restriction endonuclease" evidence="1">
    <location>
        <begin position="12"/>
        <end position="179"/>
    </location>
</feature>
<dbReference type="InterPro" id="IPR008538">
    <property type="entry name" value="Uma2"/>
</dbReference>
<dbReference type="CDD" id="cd06260">
    <property type="entry name" value="DUF820-like"/>
    <property type="match status" value="1"/>
</dbReference>
<gene>
    <name evidence="2" type="ORF">OV079_46375</name>
</gene>
<dbReference type="AlphaFoldDB" id="A0A9X3EYS8"/>